<evidence type="ECO:0000313" key="2">
    <source>
        <dbReference type="Proteomes" id="UP001144805"/>
    </source>
</evidence>
<dbReference type="Proteomes" id="UP001144805">
    <property type="component" value="Unassembled WGS sequence"/>
</dbReference>
<accession>A0A9X3IKI2</accession>
<name>A0A9X3IKI2_9HYPH</name>
<protein>
    <submittedName>
        <fullName evidence="1">Uncharacterized protein</fullName>
    </submittedName>
</protein>
<proteinExistence type="predicted"/>
<reference evidence="1" key="1">
    <citation type="submission" date="2022-11" db="EMBL/GenBank/DDBJ databases">
        <title>Biodiversity and phylogenetic relationships of bacteria.</title>
        <authorList>
            <person name="Machado R.A.R."/>
            <person name="Bhat A."/>
            <person name="Loulou A."/>
            <person name="Kallel S."/>
        </authorList>
    </citation>
    <scope>NUCLEOTIDE SEQUENCE</scope>
    <source>
        <strain evidence="1">K-TC2</strain>
    </source>
</reference>
<evidence type="ECO:0000313" key="1">
    <source>
        <dbReference type="EMBL" id="MCX5569629.1"/>
    </source>
</evidence>
<dbReference type="AlphaFoldDB" id="A0A9X3IKI2"/>
<gene>
    <name evidence="1" type="ORF">OSH07_10540</name>
</gene>
<dbReference type="EMBL" id="JAPKNK010000003">
    <property type="protein sequence ID" value="MCX5569629.1"/>
    <property type="molecule type" value="Genomic_DNA"/>
</dbReference>
<comment type="caution">
    <text evidence="1">The sequence shown here is derived from an EMBL/GenBank/DDBJ whole genome shotgun (WGS) entry which is preliminary data.</text>
</comment>
<sequence length="91" mass="9970">MEKHLDPARSVIAKLGGPEVVRTITGKSLTRIYRWMYPASRGGTDGIIPHLEARKMLEHAKANDIALTPLDFFPPIMGDRAETAEKAEAAA</sequence>
<organism evidence="1 2">
    <name type="scientific">Kaistia nematophila</name>
    <dbReference type="NCBI Taxonomy" id="2994654"/>
    <lineage>
        <taxon>Bacteria</taxon>
        <taxon>Pseudomonadati</taxon>
        <taxon>Pseudomonadota</taxon>
        <taxon>Alphaproteobacteria</taxon>
        <taxon>Hyphomicrobiales</taxon>
        <taxon>Kaistiaceae</taxon>
        <taxon>Kaistia</taxon>
    </lineage>
</organism>
<dbReference type="RefSeq" id="WP_266338589.1">
    <property type="nucleotide sequence ID" value="NZ_JAPKNK010000003.1"/>
</dbReference>
<keyword evidence="2" id="KW-1185">Reference proteome</keyword>